<dbReference type="EMBL" id="LAZR01001700">
    <property type="protein sequence ID" value="KKN40526.1"/>
    <property type="molecule type" value="Genomic_DNA"/>
</dbReference>
<name>A0A0F9SUC9_9ZZZZ</name>
<dbReference type="AlphaFoldDB" id="A0A0F9SUC9"/>
<organism evidence="1">
    <name type="scientific">marine sediment metagenome</name>
    <dbReference type="NCBI Taxonomy" id="412755"/>
    <lineage>
        <taxon>unclassified sequences</taxon>
        <taxon>metagenomes</taxon>
        <taxon>ecological metagenomes</taxon>
    </lineage>
</organism>
<protein>
    <submittedName>
        <fullName evidence="1">Uncharacterized protein</fullName>
    </submittedName>
</protein>
<reference evidence="1" key="1">
    <citation type="journal article" date="2015" name="Nature">
        <title>Complex archaea that bridge the gap between prokaryotes and eukaryotes.</title>
        <authorList>
            <person name="Spang A."/>
            <person name="Saw J.H."/>
            <person name="Jorgensen S.L."/>
            <person name="Zaremba-Niedzwiedzka K."/>
            <person name="Martijn J."/>
            <person name="Lind A.E."/>
            <person name="van Eijk R."/>
            <person name="Schleper C."/>
            <person name="Guy L."/>
            <person name="Ettema T.J."/>
        </authorList>
    </citation>
    <scope>NUCLEOTIDE SEQUENCE</scope>
</reference>
<accession>A0A0F9SUC9</accession>
<evidence type="ECO:0000313" key="1">
    <source>
        <dbReference type="EMBL" id="KKN40526.1"/>
    </source>
</evidence>
<proteinExistence type="predicted"/>
<gene>
    <name evidence="1" type="ORF">LCGC14_0732570</name>
</gene>
<sequence length="110" mass="12656">MTNLANKGVFSEKRSKTELIQKGNILMTKKIANKRIFSNEITIHLKSAGIMYKDAFKQWQKLYDLLGHHIDDTIKSSKDQRLKGANAIKQALSYEKEAIQELSKIKKLLH</sequence>
<comment type="caution">
    <text evidence="1">The sequence shown here is derived from an EMBL/GenBank/DDBJ whole genome shotgun (WGS) entry which is preliminary data.</text>
</comment>